<name>A0A0U1M3X0_TALIS</name>
<dbReference type="EMBL" id="CVMT01000006">
    <property type="protein sequence ID" value="CRG89716.1"/>
    <property type="molecule type" value="Genomic_DNA"/>
</dbReference>
<dbReference type="AlphaFoldDB" id="A0A0U1M3X0"/>
<dbReference type="InterPro" id="IPR044444">
    <property type="entry name" value="Ribosomal_mL44_DSRM_metazoa"/>
</dbReference>
<evidence type="ECO:0000256" key="7">
    <source>
        <dbReference type="ARBA" id="ARBA00035187"/>
    </source>
</evidence>
<dbReference type="GO" id="GO:0004525">
    <property type="term" value="F:ribonuclease III activity"/>
    <property type="evidence" value="ECO:0007669"/>
    <property type="project" value="InterPro"/>
</dbReference>
<dbReference type="SUPFAM" id="SSF69065">
    <property type="entry name" value="RNase III domain-like"/>
    <property type="match status" value="1"/>
</dbReference>
<reference evidence="10 11" key="1">
    <citation type="submission" date="2015-04" db="EMBL/GenBank/DDBJ databases">
        <authorList>
            <person name="Syromyatnikov M.Y."/>
            <person name="Popov V.N."/>
        </authorList>
    </citation>
    <scope>NUCLEOTIDE SEQUENCE [LARGE SCALE GENOMIC DNA]</scope>
    <source>
        <strain evidence="10">WF-38-12</strain>
    </source>
</reference>
<dbReference type="SUPFAM" id="SSF54768">
    <property type="entry name" value="dsRNA-binding domain-like"/>
    <property type="match status" value="1"/>
</dbReference>
<keyword evidence="2" id="KW-0694">RNA-binding</keyword>
<dbReference type="PANTHER" id="PTHR11207:SF32">
    <property type="entry name" value="LARGE RIBOSOMAL SUBUNIT PROTEIN ML44"/>
    <property type="match status" value="1"/>
</dbReference>
<dbReference type="InterPro" id="IPR044443">
    <property type="entry name" value="Ribosomal_mL44_DSRM_fung"/>
</dbReference>
<dbReference type="GO" id="GO:0003725">
    <property type="term" value="F:double-stranded RNA binding"/>
    <property type="evidence" value="ECO:0007669"/>
    <property type="project" value="InterPro"/>
</dbReference>
<proteinExistence type="inferred from homology"/>
<dbReference type="CDD" id="cd19873">
    <property type="entry name" value="DSRM_MRPL3_like"/>
    <property type="match status" value="1"/>
</dbReference>
<dbReference type="SMART" id="SM00535">
    <property type="entry name" value="RIBOc"/>
    <property type="match status" value="1"/>
</dbReference>
<evidence type="ECO:0000256" key="6">
    <source>
        <dbReference type="ARBA" id="ARBA00024034"/>
    </source>
</evidence>
<feature type="region of interest" description="Disordered" evidence="8">
    <location>
        <begin position="34"/>
        <end position="78"/>
    </location>
</feature>
<dbReference type="CDD" id="cd00593">
    <property type="entry name" value="RIBOc"/>
    <property type="match status" value="1"/>
</dbReference>
<dbReference type="Gene3D" id="3.30.160.20">
    <property type="match status" value="1"/>
</dbReference>
<comment type="subcellular location">
    <subcellularLocation>
        <location evidence="1">Mitochondrion</location>
    </subcellularLocation>
</comment>
<dbReference type="PROSITE" id="PS50142">
    <property type="entry name" value="RNASE_3_2"/>
    <property type="match status" value="1"/>
</dbReference>
<feature type="region of interest" description="Disordered" evidence="8">
    <location>
        <begin position="1"/>
        <end position="21"/>
    </location>
</feature>
<feature type="compositionally biased region" description="Low complexity" evidence="8">
    <location>
        <begin position="35"/>
        <end position="49"/>
    </location>
</feature>
<evidence type="ECO:0000259" key="9">
    <source>
        <dbReference type="PROSITE" id="PS50142"/>
    </source>
</evidence>
<dbReference type="STRING" id="28573.A0A0U1M3X0"/>
<dbReference type="PANTHER" id="PTHR11207">
    <property type="entry name" value="RIBONUCLEASE III"/>
    <property type="match status" value="1"/>
</dbReference>
<evidence type="ECO:0000256" key="2">
    <source>
        <dbReference type="ARBA" id="ARBA00022884"/>
    </source>
</evidence>
<dbReference type="InterPro" id="IPR000999">
    <property type="entry name" value="RNase_III_dom"/>
</dbReference>
<dbReference type="Proteomes" id="UP000054383">
    <property type="component" value="Unassembled WGS sequence"/>
</dbReference>
<feature type="domain" description="RNase III" evidence="9">
    <location>
        <begin position="85"/>
        <end position="275"/>
    </location>
</feature>
<evidence type="ECO:0000256" key="5">
    <source>
        <dbReference type="ARBA" id="ARBA00023274"/>
    </source>
</evidence>
<dbReference type="OMA" id="YLYSPGN"/>
<dbReference type="GO" id="GO:0006396">
    <property type="term" value="P:RNA processing"/>
    <property type="evidence" value="ECO:0007669"/>
    <property type="project" value="InterPro"/>
</dbReference>
<feature type="compositionally biased region" description="Polar residues" evidence="8">
    <location>
        <begin position="7"/>
        <end position="18"/>
    </location>
</feature>
<gene>
    <name evidence="10" type="ORF">PISL3812_06755</name>
</gene>
<dbReference type="OrthoDB" id="67027at2759"/>
<dbReference type="Gene3D" id="1.10.1520.10">
    <property type="entry name" value="Ribonuclease III domain"/>
    <property type="match status" value="1"/>
</dbReference>
<dbReference type="Pfam" id="PF22892">
    <property type="entry name" value="DSRM_MRPL44"/>
    <property type="match status" value="1"/>
</dbReference>
<evidence type="ECO:0000256" key="1">
    <source>
        <dbReference type="ARBA" id="ARBA00004173"/>
    </source>
</evidence>
<evidence type="ECO:0000256" key="8">
    <source>
        <dbReference type="SAM" id="MobiDB-lite"/>
    </source>
</evidence>
<evidence type="ECO:0000313" key="10">
    <source>
        <dbReference type="EMBL" id="CRG89716.1"/>
    </source>
</evidence>
<dbReference type="FunFam" id="3.30.160.20:FF:000043">
    <property type="entry name" value="60S ribosomal protein L3"/>
    <property type="match status" value="1"/>
</dbReference>
<evidence type="ECO:0000256" key="3">
    <source>
        <dbReference type="ARBA" id="ARBA00022980"/>
    </source>
</evidence>
<keyword evidence="11" id="KW-1185">Reference proteome</keyword>
<keyword evidence="4" id="KW-0496">Mitochondrion</keyword>
<keyword evidence="5" id="KW-0687">Ribonucleoprotein</keyword>
<dbReference type="InterPro" id="IPR014720">
    <property type="entry name" value="dsRBD_dom"/>
</dbReference>
<evidence type="ECO:0000313" key="11">
    <source>
        <dbReference type="Proteomes" id="UP000054383"/>
    </source>
</evidence>
<sequence length="404" mass="44607">MKRLQLQRWSRSVLSPRTTPGDLLYRQVNTRSRWQSTASAAAQTQADQSIETTSSEKLPPKPQHKPDYPHPAYPRKTLPRSSPKLFALHARLALPKKLPIETLARALMDSSAEAHPSFNNDSLAVLGHDILAYYTSEHLICTFPRLPSTVLFAAMYAFMGPKTLAAIAHEWGVELAAVPGIEVDPGLLQFKRLEPGTEVAVDPSQTTRKIRRLKTRITSSIVYGDSFGEPLLKTVHPKSLDAKLPDPESIQGVTAEKATSTFVEAVVGAIYLHAGRAAAKRFFQEHILSRHLDLSNLFAFTQPTRDLAKLCAREGFQPPVAKIITETGRHSRAPVFVVGIFSGKDKLGEGSGASLIEARTRAAVAALKGWYLYSPLDVRVPSSMEEQDAKPWKPVYVDWGEVFV</sequence>
<dbReference type="GO" id="GO:0005739">
    <property type="term" value="C:mitochondrion"/>
    <property type="evidence" value="ECO:0007669"/>
    <property type="project" value="TreeGrafter"/>
</dbReference>
<evidence type="ECO:0000256" key="4">
    <source>
        <dbReference type="ARBA" id="ARBA00023128"/>
    </source>
</evidence>
<dbReference type="SMART" id="SM00358">
    <property type="entry name" value="DSRM"/>
    <property type="match status" value="1"/>
</dbReference>
<accession>A0A0U1M3X0</accession>
<keyword evidence="3" id="KW-0689">Ribosomal protein</keyword>
<comment type="similarity">
    <text evidence="6">Belongs to the ribonuclease III family. Mitochondrion-specific ribosomal protein mL44 subfamily.</text>
</comment>
<dbReference type="GO" id="GO:0003735">
    <property type="term" value="F:structural constituent of ribosome"/>
    <property type="evidence" value="ECO:0007669"/>
    <property type="project" value="TreeGrafter"/>
</dbReference>
<protein>
    <recommendedName>
        <fullName evidence="7">Large ribosomal subunit protein mL44</fullName>
    </recommendedName>
</protein>
<organism evidence="10 11">
    <name type="scientific">Talaromyces islandicus</name>
    <name type="common">Penicillium islandicum</name>
    <dbReference type="NCBI Taxonomy" id="28573"/>
    <lineage>
        <taxon>Eukaryota</taxon>
        <taxon>Fungi</taxon>
        <taxon>Dikarya</taxon>
        <taxon>Ascomycota</taxon>
        <taxon>Pezizomycotina</taxon>
        <taxon>Eurotiomycetes</taxon>
        <taxon>Eurotiomycetidae</taxon>
        <taxon>Eurotiales</taxon>
        <taxon>Trichocomaceae</taxon>
        <taxon>Talaromyces</taxon>
        <taxon>Talaromyces sect. Islandici</taxon>
    </lineage>
</organism>
<dbReference type="InterPro" id="IPR036389">
    <property type="entry name" value="RNase_III_sf"/>
</dbReference>